<evidence type="ECO:0000256" key="7">
    <source>
        <dbReference type="ARBA" id="ARBA00023204"/>
    </source>
</evidence>
<keyword evidence="1" id="KW-0004">4Fe-4S</keyword>
<feature type="domain" description="Uracil-DNA glycosylase-like" evidence="10">
    <location>
        <begin position="33"/>
        <end position="193"/>
    </location>
</feature>
<evidence type="ECO:0000259" key="10">
    <source>
        <dbReference type="SMART" id="SM00986"/>
    </source>
</evidence>
<dbReference type="GO" id="GO:0046872">
    <property type="term" value="F:metal ion binding"/>
    <property type="evidence" value="ECO:0007669"/>
    <property type="project" value="UniProtKB-KW"/>
</dbReference>
<comment type="similarity">
    <text evidence="8">Belongs to the uracil-DNA glycosylase (UDG) superfamily. Type 5 (UDGb) family.</text>
</comment>
<keyword evidence="7" id="KW-0234">DNA repair</keyword>
<keyword evidence="5" id="KW-0408">Iron</keyword>
<dbReference type="InterPro" id="IPR005122">
    <property type="entry name" value="Uracil-DNA_glycosylase-like"/>
</dbReference>
<keyword evidence="2" id="KW-0479">Metal-binding</keyword>
<dbReference type="OrthoDB" id="8612at2157"/>
<keyword evidence="6" id="KW-0411">Iron-sulfur</keyword>
<dbReference type="GeneID" id="4616884"/>
<dbReference type="GO" id="GO:0006284">
    <property type="term" value="P:base-excision repair"/>
    <property type="evidence" value="ECO:0007669"/>
    <property type="project" value="InterPro"/>
</dbReference>
<dbReference type="RefSeq" id="WP_011763643.1">
    <property type="nucleotide sequence ID" value="NC_008701.1"/>
</dbReference>
<gene>
    <name evidence="11" type="ordered locus">Pisl_1921</name>
</gene>
<dbReference type="SUPFAM" id="SSF52141">
    <property type="entry name" value="Uracil-DNA glycosylase-like"/>
    <property type="match status" value="1"/>
</dbReference>
<dbReference type="PANTHER" id="PTHR33693">
    <property type="entry name" value="TYPE-5 URACIL-DNA GLYCOSYLASE"/>
    <property type="match status" value="1"/>
</dbReference>
<dbReference type="GO" id="GO:0033958">
    <property type="term" value="F:DNA-deoxyinosine glycosylase activity"/>
    <property type="evidence" value="ECO:0007669"/>
    <property type="project" value="InterPro"/>
</dbReference>
<evidence type="ECO:0000256" key="3">
    <source>
        <dbReference type="ARBA" id="ARBA00022763"/>
    </source>
</evidence>
<dbReference type="InterPro" id="IPR044147">
    <property type="entry name" value="UdgB-like"/>
</dbReference>
<evidence type="ECO:0000256" key="5">
    <source>
        <dbReference type="ARBA" id="ARBA00023004"/>
    </source>
</evidence>
<sequence>MDFEDFLRKLTACRACPRLVEYRSSFPPGYWAKPVPPWGSGPIMVVGLAPAAHGGNRTGRMFTGDRSSQNLFKALYEAGLASRPYSISRDDGVELYGVYITSAVKCAPPGNKPTAEEVKNCSRWLREEVEIVKPRVVVALGRVAWRAVSEILGVRGEFRHGAVVEKDGVYLVGAYHPSPRNINTGRIAVEELAEVFKLAKKLAKEEIQHS</sequence>
<evidence type="ECO:0000256" key="9">
    <source>
        <dbReference type="ARBA" id="ARBA00023887"/>
    </source>
</evidence>
<evidence type="ECO:0000313" key="11">
    <source>
        <dbReference type="EMBL" id="ABL89068.1"/>
    </source>
</evidence>
<dbReference type="KEGG" id="pis:Pisl_1921"/>
<evidence type="ECO:0000313" key="12">
    <source>
        <dbReference type="Proteomes" id="UP000002595"/>
    </source>
</evidence>
<evidence type="ECO:0000256" key="6">
    <source>
        <dbReference type="ARBA" id="ARBA00023014"/>
    </source>
</evidence>
<evidence type="ECO:0000256" key="4">
    <source>
        <dbReference type="ARBA" id="ARBA00022801"/>
    </source>
</evidence>
<dbReference type="GO" id="GO:0051539">
    <property type="term" value="F:4 iron, 4 sulfur cluster binding"/>
    <property type="evidence" value="ECO:0007669"/>
    <property type="project" value="UniProtKB-KW"/>
</dbReference>
<proteinExistence type="inferred from homology"/>
<dbReference type="Pfam" id="PF03167">
    <property type="entry name" value="UDG"/>
    <property type="match status" value="1"/>
</dbReference>
<reference evidence="11" key="1">
    <citation type="submission" date="2006-12" db="EMBL/GenBank/DDBJ databases">
        <title>Complete sequence of Pyrobaculum islandicum DSM 4184.</title>
        <authorList>
            <person name="Copeland A."/>
            <person name="Lucas S."/>
            <person name="Lapidus A."/>
            <person name="Barry K."/>
            <person name="Detter J.C."/>
            <person name="Glavina del Rio T."/>
            <person name="Dalin E."/>
            <person name="Tice H."/>
            <person name="Pitluck S."/>
            <person name="Meincke L."/>
            <person name="Brettin T."/>
            <person name="Bruce D."/>
            <person name="Han C."/>
            <person name="Tapia R."/>
            <person name="Gilna P."/>
            <person name="Schmutz J."/>
            <person name="Larimer F."/>
            <person name="Land M."/>
            <person name="Hauser L."/>
            <person name="Kyrpides N."/>
            <person name="Mikhailova N."/>
            <person name="Cozen A.E."/>
            <person name="Fitz-Gibbon S.T."/>
            <person name="House C.H."/>
            <person name="Saltikov C."/>
            <person name="Lowe T."/>
            <person name="Richardson P."/>
        </authorList>
    </citation>
    <scope>NUCLEOTIDE SEQUENCE [LARGE SCALE GENOMIC DNA]</scope>
    <source>
        <strain evidence="11">DSM 4184</strain>
    </source>
</reference>
<dbReference type="GO" id="GO:0004844">
    <property type="term" value="F:uracil DNA N-glycosylase activity"/>
    <property type="evidence" value="ECO:0007669"/>
    <property type="project" value="InterPro"/>
</dbReference>
<dbReference type="Gene3D" id="3.40.470.10">
    <property type="entry name" value="Uracil-DNA glycosylase-like domain"/>
    <property type="match status" value="1"/>
</dbReference>
<accession>A1RVT6</accession>
<keyword evidence="3" id="KW-0227">DNA damage</keyword>
<evidence type="ECO:0000256" key="1">
    <source>
        <dbReference type="ARBA" id="ARBA00022485"/>
    </source>
</evidence>
<dbReference type="HOGENOM" id="CLU_083279_0_0_2"/>
<dbReference type="CDD" id="cd10031">
    <property type="entry name" value="UDG-F5_TTUDGB_like"/>
    <property type="match status" value="1"/>
</dbReference>
<dbReference type="EMBL" id="CP000504">
    <property type="protein sequence ID" value="ABL89068.1"/>
    <property type="molecule type" value="Genomic_DNA"/>
</dbReference>
<organism evidence="11 12">
    <name type="scientific">Pyrobaculum islandicum (strain DSM 4184 / JCM 9189 / GEO3)</name>
    <dbReference type="NCBI Taxonomy" id="384616"/>
    <lineage>
        <taxon>Archaea</taxon>
        <taxon>Thermoproteota</taxon>
        <taxon>Thermoprotei</taxon>
        <taxon>Thermoproteales</taxon>
        <taxon>Thermoproteaceae</taxon>
        <taxon>Pyrobaculum</taxon>
    </lineage>
</organism>
<evidence type="ECO:0000256" key="2">
    <source>
        <dbReference type="ARBA" id="ARBA00022723"/>
    </source>
</evidence>
<dbReference type="Proteomes" id="UP000002595">
    <property type="component" value="Chromosome"/>
</dbReference>
<dbReference type="eggNOG" id="arCOG00905">
    <property type="taxonomic scope" value="Archaea"/>
</dbReference>
<dbReference type="AlphaFoldDB" id="A1RVT6"/>
<dbReference type="SMART" id="SM00987">
    <property type="entry name" value="UreE_C"/>
    <property type="match status" value="1"/>
</dbReference>
<keyword evidence="4" id="KW-0378">Hydrolase</keyword>
<dbReference type="SMART" id="SM00986">
    <property type="entry name" value="UDG"/>
    <property type="match status" value="1"/>
</dbReference>
<evidence type="ECO:0000256" key="8">
    <source>
        <dbReference type="ARBA" id="ARBA00023779"/>
    </source>
</evidence>
<protein>
    <recommendedName>
        <fullName evidence="9">Type-5 uracil-DNA glycosylase</fullName>
    </recommendedName>
</protein>
<dbReference type="PANTHER" id="PTHR33693:SF3">
    <property type="entry name" value="TYPE-5 URACIL-DNA GLYCOSYLASE"/>
    <property type="match status" value="1"/>
</dbReference>
<dbReference type="InterPro" id="IPR036895">
    <property type="entry name" value="Uracil-DNA_glycosylase-like_sf"/>
</dbReference>
<name>A1RVT6_PYRIL</name>
<keyword evidence="12" id="KW-1185">Reference proteome</keyword>
<dbReference type="STRING" id="384616.Pisl_1921"/>
<dbReference type="InterPro" id="IPR051536">
    <property type="entry name" value="UDG_Type-4/5"/>
</dbReference>